<dbReference type="Proteomes" id="UP000006655">
    <property type="component" value="Chromosome"/>
</dbReference>
<name>A0A806CS38_MEIRD</name>
<feature type="coiled-coil region" evidence="8">
    <location>
        <begin position="328"/>
        <end position="419"/>
    </location>
</feature>
<dbReference type="InterPro" id="IPR051906">
    <property type="entry name" value="TolC-like"/>
</dbReference>
<dbReference type="SUPFAM" id="SSF56954">
    <property type="entry name" value="Outer membrane efflux proteins (OEP)"/>
    <property type="match status" value="1"/>
</dbReference>
<feature type="coiled-coil region" evidence="8">
    <location>
        <begin position="161"/>
        <end position="224"/>
    </location>
</feature>
<dbReference type="RefSeq" id="WP_013013759.1">
    <property type="nucleotide sequence ID" value="NC_013946.1"/>
</dbReference>
<evidence type="ECO:0000256" key="6">
    <source>
        <dbReference type="ARBA" id="ARBA00023136"/>
    </source>
</evidence>
<evidence type="ECO:0000256" key="5">
    <source>
        <dbReference type="ARBA" id="ARBA00022692"/>
    </source>
</evidence>
<dbReference type="KEGG" id="mrb:Mrub_1495"/>
<evidence type="ECO:0000256" key="7">
    <source>
        <dbReference type="ARBA" id="ARBA00023237"/>
    </source>
</evidence>
<dbReference type="InterPro" id="IPR003423">
    <property type="entry name" value="OMP_efflux"/>
</dbReference>
<sequence>MSNPSGRKRRLLLAFMGVALVGVSPGWAQGFFAPLENHPTLLQARLGLEAAQAQLRATLSPVSFQLQGGLSFFEVTPPPGAPTCPNPLNPQCVVLPTDGRQVTLGLTFTPFPFGDVSDAANQAALGVEQATLGLRQARTQLEAQAVEAALRVRLAESGLEVARLGVRLAQASLEAARLRERRGAASQSEVRQAEASLRQAALQLSDAERNLALARQSLSDLIGQESATPPRLAVPSGGVPPQVRQAELQLINAQIAYDRAVRGVLPVVQGSYTRNTSDSDALTLSINSRTLQPSLSYTNQVPGRSAPQDRIVGTLQIGLSANIAFGVVDALEAAQKQVEAARQAVEAARRNSKLQEDLLRASLETAEQNLANALQARTDAERSLAEARERERLGLSSPLASLQAELALAQARLGVEQAELNRTQRILDIYRFYALPLSEVNR</sequence>
<organism evidence="9 10">
    <name type="scientific">Meiothermus ruber (strain ATCC 35948 / DSM 1279 / VKM B-1258 / 21)</name>
    <name type="common">Thermus ruber</name>
    <dbReference type="NCBI Taxonomy" id="504728"/>
    <lineage>
        <taxon>Bacteria</taxon>
        <taxon>Thermotogati</taxon>
        <taxon>Deinococcota</taxon>
        <taxon>Deinococci</taxon>
        <taxon>Thermales</taxon>
        <taxon>Thermaceae</taxon>
        <taxon>Meiothermus</taxon>
    </lineage>
</organism>
<dbReference type="Gene3D" id="1.20.1600.10">
    <property type="entry name" value="Outer membrane efflux proteins (OEP)"/>
    <property type="match status" value="1"/>
</dbReference>
<comment type="subcellular location">
    <subcellularLocation>
        <location evidence="1">Cell outer membrane</location>
    </subcellularLocation>
</comment>
<dbReference type="GO" id="GO:0009279">
    <property type="term" value="C:cell outer membrane"/>
    <property type="evidence" value="ECO:0007669"/>
    <property type="project" value="UniProtKB-SubCell"/>
</dbReference>
<dbReference type="AlphaFoldDB" id="A0A806CS38"/>
<dbReference type="PANTHER" id="PTHR30026">
    <property type="entry name" value="OUTER MEMBRANE PROTEIN TOLC"/>
    <property type="match status" value="1"/>
</dbReference>
<evidence type="ECO:0000256" key="1">
    <source>
        <dbReference type="ARBA" id="ARBA00004442"/>
    </source>
</evidence>
<evidence type="ECO:0000313" key="9">
    <source>
        <dbReference type="EMBL" id="ADD28257.1"/>
    </source>
</evidence>
<dbReference type="GO" id="GO:0015562">
    <property type="term" value="F:efflux transmembrane transporter activity"/>
    <property type="evidence" value="ECO:0007669"/>
    <property type="project" value="InterPro"/>
</dbReference>
<accession>A0A806CS38</accession>
<keyword evidence="8" id="KW-0175">Coiled coil</keyword>
<keyword evidence="6" id="KW-0472">Membrane</keyword>
<evidence type="ECO:0000256" key="8">
    <source>
        <dbReference type="SAM" id="Coils"/>
    </source>
</evidence>
<dbReference type="GO" id="GO:1990281">
    <property type="term" value="C:efflux pump complex"/>
    <property type="evidence" value="ECO:0007669"/>
    <property type="project" value="TreeGrafter"/>
</dbReference>
<proteinExistence type="inferred from homology"/>
<keyword evidence="5" id="KW-0812">Transmembrane</keyword>
<dbReference type="Pfam" id="PF02321">
    <property type="entry name" value="OEP"/>
    <property type="match status" value="1"/>
</dbReference>
<dbReference type="PANTHER" id="PTHR30026:SF20">
    <property type="entry name" value="OUTER MEMBRANE PROTEIN TOLC"/>
    <property type="match status" value="1"/>
</dbReference>
<keyword evidence="4" id="KW-1134">Transmembrane beta strand</keyword>
<dbReference type="EMBL" id="CP001743">
    <property type="protein sequence ID" value="ADD28257.1"/>
    <property type="molecule type" value="Genomic_DNA"/>
</dbReference>
<keyword evidence="3" id="KW-0813">Transport</keyword>
<dbReference type="GO" id="GO:0015288">
    <property type="term" value="F:porin activity"/>
    <property type="evidence" value="ECO:0007669"/>
    <property type="project" value="TreeGrafter"/>
</dbReference>
<evidence type="ECO:0000256" key="4">
    <source>
        <dbReference type="ARBA" id="ARBA00022452"/>
    </source>
</evidence>
<evidence type="ECO:0000256" key="2">
    <source>
        <dbReference type="ARBA" id="ARBA00007613"/>
    </source>
</evidence>
<reference evidence="9 10" key="1">
    <citation type="journal article" date="2010" name="Stand. Genomic Sci.">
        <title>Complete genome sequence of Meiothermus ruber type strain (21).</title>
        <authorList>
            <person name="Tindall B.J."/>
            <person name="Sikorski J."/>
            <person name="Lucas S."/>
            <person name="Goltsman E."/>
            <person name="Copeland A."/>
            <person name="Glavina Del Rio T."/>
            <person name="Nolan M."/>
            <person name="Tice H."/>
            <person name="Cheng J.F."/>
            <person name="Han C."/>
            <person name="Pitluck S."/>
            <person name="Liolios K."/>
            <person name="Ivanova N."/>
            <person name="Mavromatis K."/>
            <person name="Ovchinnikova G."/>
            <person name="Pati A."/>
            <person name="Fahnrich R."/>
            <person name="Goodwin L."/>
            <person name="Chen A."/>
            <person name="Palaniappan K."/>
            <person name="Land M."/>
            <person name="Hauser L."/>
            <person name="Chang Y.J."/>
            <person name="Jeffries C.D."/>
            <person name="Rohde M."/>
            <person name="Goker M."/>
            <person name="Woyke T."/>
            <person name="Bristow J."/>
            <person name="Eisen J.A."/>
            <person name="Markowitz V."/>
            <person name="Hugenholtz P."/>
            <person name="Kyrpides N.C."/>
            <person name="Klenk H.P."/>
            <person name="Lapidus A."/>
        </authorList>
    </citation>
    <scope>NUCLEOTIDE SEQUENCE [LARGE SCALE GENOMIC DNA]</scope>
    <source>
        <strain evidence="10">ATCC 35948 / DSM 1279 / VKM B-1258 / 21</strain>
    </source>
</reference>
<protein>
    <submittedName>
        <fullName evidence="9">Outer membrane efflux protein</fullName>
    </submittedName>
</protein>
<gene>
    <name evidence="9" type="ordered locus">Mrub_1495</name>
</gene>
<keyword evidence="10" id="KW-1185">Reference proteome</keyword>
<evidence type="ECO:0000256" key="3">
    <source>
        <dbReference type="ARBA" id="ARBA00022448"/>
    </source>
</evidence>
<keyword evidence="7" id="KW-0998">Cell outer membrane</keyword>
<evidence type="ECO:0000313" key="10">
    <source>
        <dbReference type="Proteomes" id="UP000006655"/>
    </source>
</evidence>
<comment type="similarity">
    <text evidence="2">Belongs to the outer membrane factor (OMF) (TC 1.B.17) family.</text>
</comment>